<dbReference type="AlphaFoldDB" id="A0A8J5IKR6"/>
<sequence length="189" mass="20642">MEAASLSADRAALEPSCARTFIKSIVVRAAPTSSSAGRSSWVGDRRRGGVPVSRLVPTGTSVLVEGELKKLPEGAKQSVELRVEKVLEVDPVDPAKYPIPKSWLTLEFRRDFVHLHASTNTISAIARIPDELAYAIHTFSMKNGFRYIHTPIITPSDCEGAGDMFQVPTLFSDAETVEKVLQRNPPPSE</sequence>
<dbReference type="GO" id="GO:0006421">
    <property type="term" value="P:asparaginyl-tRNA aminoacylation"/>
    <property type="evidence" value="ECO:0007669"/>
    <property type="project" value="TreeGrafter"/>
</dbReference>
<dbReference type="GO" id="GO:0005524">
    <property type="term" value="F:ATP binding"/>
    <property type="evidence" value="ECO:0007669"/>
    <property type="project" value="UniProtKB-KW"/>
</dbReference>
<accession>A0A8J5IKR6</accession>
<dbReference type="InterPro" id="IPR045864">
    <property type="entry name" value="aa-tRNA-synth_II/BPL/LPL"/>
</dbReference>
<dbReference type="SUPFAM" id="SSF55681">
    <property type="entry name" value="Class II aaRS and biotin synthetases"/>
    <property type="match status" value="1"/>
</dbReference>
<keyword evidence="1" id="KW-0648">Protein biosynthesis</keyword>
<comment type="caution">
    <text evidence="3">The sequence shown here is derived from an EMBL/GenBank/DDBJ whole genome shotgun (WGS) entry which is preliminary data.</text>
</comment>
<keyword evidence="2" id="KW-0436">Ligase</keyword>
<keyword evidence="4" id="KW-1185">Reference proteome</keyword>
<keyword evidence="2" id="KW-0030">Aminoacyl-tRNA synthetase</keyword>
<evidence type="ECO:0000313" key="3">
    <source>
        <dbReference type="EMBL" id="KAG6537034.1"/>
    </source>
</evidence>
<gene>
    <name evidence="3" type="ORF">ZIOFF_002112</name>
</gene>
<evidence type="ECO:0000256" key="2">
    <source>
        <dbReference type="ARBA" id="ARBA00023146"/>
    </source>
</evidence>
<dbReference type="EMBL" id="JACMSC010000001">
    <property type="protein sequence ID" value="KAG6537034.1"/>
    <property type="molecule type" value="Genomic_DNA"/>
</dbReference>
<protein>
    <submittedName>
        <fullName evidence="3">Uncharacterized protein</fullName>
    </submittedName>
</protein>
<dbReference type="Gene3D" id="3.30.930.10">
    <property type="entry name" value="Bira Bifunctional Protein, Domain 2"/>
    <property type="match status" value="1"/>
</dbReference>
<name>A0A8J5IKR6_ZINOF</name>
<evidence type="ECO:0000313" key="4">
    <source>
        <dbReference type="Proteomes" id="UP000734854"/>
    </source>
</evidence>
<reference evidence="3 4" key="1">
    <citation type="submission" date="2020-08" db="EMBL/GenBank/DDBJ databases">
        <title>Plant Genome Project.</title>
        <authorList>
            <person name="Zhang R.-G."/>
        </authorList>
    </citation>
    <scope>NUCLEOTIDE SEQUENCE [LARGE SCALE GENOMIC DNA]</scope>
    <source>
        <tissue evidence="3">Rhizome</tissue>
    </source>
</reference>
<dbReference type="GO" id="GO:0004816">
    <property type="term" value="F:asparagine-tRNA ligase activity"/>
    <property type="evidence" value="ECO:0007669"/>
    <property type="project" value="TreeGrafter"/>
</dbReference>
<organism evidence="3 4">
    <name type="scientific">Zingiber officinale</name>
    <name type="common">Ginger</name>
    <name type="synonym">Amomum zingiber</name>
    <dbReference type="NCBI Taxonomy" id="94328"/>
    <lineage>
        <taxon>Eukaryota</taxon>
        <taxon>Viridiplantae</taxon>
        <taxon>Streptophyta</taxon>
        <taxon>Embryophyta</taxon>
        <taxon>Tracheophyta</taxon>
        <taxon>Spermatophyta</taxon>
        <taxon>Magnoliopsida</taxon>
        <taxon>Liliopsida</taxon>
        <taxon>Zingiberales</taxon>
        <taxon>Zingiberaceae</taxon>
        <taxon>Zingiber</taxon>
    </lineage>
</organism>
<evidence type="ECO:0000256" key="1">
    <source>
        <dbReference type="ARBA" id="ARBA00022917"/>
    </source>
</evidence>
<dbReference type="Proteomes" id="UP000734854">
    <property type="component" value="Unassembled WGS sequence"/>
</dbReference>
<proteinExistence type="predicted"/>
<dbReference type="PANTHER" id="PTHR22594:SF54">
    <property type="entry name" value="ASPARAGINE--TRNA LIGASE, CYTOPLASMIC 1-RELATED"/>
    <property type="match status" value="1"/>
</dbReference>
<dbReference type="GO" id="GO:0005739">
    <property type="term" value="C:mitochondrion"/>
    <property type="evidence" value="ECO:0007669"/>
    <property type="project" value="TreeGrafter"/>
</dbReference>
<dbReference type="PANTHER" id="PTHR22594">
    <property type="entry name" value="ASPARTYL/LYSYL-TRNA SYNTHETASE"/>
    <property type="match status" value="1"/>
</dbReference>